<keyword evidence="5" id="KW-1015">Disulfide bond</keyword>
<dbReference type="CDD" id="cd03020">
    <property type="entry name" value="DsbA_DsbC_DsbG"/>
    <property type="match status" value="1"/>
</dbReference>
<evidence type="ECO:0000313" key="10">
    <source>
        <dbReference type="EMBL" id="TWI02936.1"/>
    </source>
</evidence>
<evidence type="ECO:0000256" key="7">
    <source>
        <dbReference type="RuleBase" id="RU364038"/>
    </source>
</evidence>
<comment type="subcellular location">
    <subcellularLocation>
        <location evidence="1 7">Periplasm</location>
    </subcellularLocation>
</comment>
<dbReference type="Pfam" id="PF10411">
    <property type="entry name" value="DsbC_N"/>
    <property type="match status" value="1"/>
</dbReference>
<comment type="function">
    <text evidence="7">Required for disulfide bond formation in some periplasmic proteins. Acts by transferring its disulfide bond to other proteins and is reduced in the process.</text>
</comment>
<comment type="similarity">
    <text evidence="2 7">Belongs to the thioredoxin family. DsbC subfamily.</text>
</comment>
<sequence>MKRLTAALLGALSLSACAQSKAPADAKPADKPAAVAASAPKVAPGTPDARAVAAIRELDQKIRIDRVGAAPLPGFREVIVAGKTLYVSDDGRYLIQGSLYDMRAKQDLSEVSLSKVRKELLKQAPLADRIVFAPPNPKYTVSVFTDIECGFCQKMHSEIAEYNKLGIEIQYLAFPRMGLGTPDYKKMVAVWCAADRKQALTAAKTGRPVPMKDCQNPVSAQYQLGQRAGLTGTPMILTANGEQLPGYLPPQAMRAYLDELAKAATATKTATSG</sequence>
<evidence type="ECO:0000256" key="4">
    <source>
        <dbReference type="ARBA" id="ARBA00022764"/>
    </source>
</evidence>
<evidence type="ECO:0000256" key="1">
    <source>
        <dbReference type="ARBA" id="ARBA00004418"/>
    </source>
</evidence>
<dbReference type="InterPro" id="IPR051470">
    <property type="entry name" value="Thiol:disulfide_interchange"/>
</dbReference>
<dbReference type="InterPro" id="IPR036249">
    <property type="entry name" value="Thioredoxin-like_sf"/>
</dbReference>
<evidence type="ECO:0000256" key="2">
    <source>
        <dbReference type="ARBA" id="ARBA00009813"/>
    </source>
</evidence>
<organism evidence="10 11">
    <name type="scientific">Luteimonas cucumeris</name>
    <dbReference type="NCBI Taxonomy" id="985012"/>
    <lineage>
        <taxon>Bacteria</taxon>
        <taxon>Pseudomonadati</taxon>
        <taxon>Pseudomonadota</taxon>
        <taxon>Gammaproteobacteria</taxon>
        <taxon>Lysobacterales</taxon>
        <taxon>Lysobacteraceae</taxon>
        <taxon>Luteimonas</taxon>
    </lineage>
</organism>
<dbReference type="Gene3D" id="3.10.450.70">
    <property type="entry name" value="Disulphide bond isomerase, DsbC/G, N-terminal"/>
    <property type="match status" value="1"/>
</dbReference>
<keyword evidence="3 7" id="KW-0732">Signal</keyword>
<proteinExistence type="inferred from homology"/>
<dbReference type="InterPro" id="IPR009094">
    <property type="entry name" value="DiS-bond_isomerase_DsbC/G_N_sf"/>
</dbReference>
<dbReference type="EMBL" id="VLKN01000004">
    <property type="protein sequence ID" value="TWI02936.1"/>
    <property type="molecule type" value="Genomic_DNA"/>
</dbReference>
<dbReference type="RefSeq" id="WP_144899516.1">
    <property type="nucleotide sequence ID" value="NZ_VLKN01000004.1"/>
</dbReference>
<feature type="domain" description="Disulphide bond isomerase DsbC/G N-terminal" evidence="8">
    <location>
        <begin position="47"/>
        <end position="110"/>
    </location>
</feature>
<dbReference type="InterPro" id="IPR033954">
    <property type="entry name" value="DiS-bond_Isoase_DsbC/G"/>
</dbReference>
<dbReference type="InterPro" id="IPR018950">
    <property type="entry name" value="DiS-bond_isomerase_DsbC/G_N"/>
</dbReference>
<evidence type="ECO:0000256" key="5">
    <source>
        <dbReference type="ARBA" id="ARBA00023157"/>
    </source>
</evidence>
<dbReference type="PROSITE" id="PS51257">
    <property type="entry name" value="PROKAR_LIPOPROTEIN"/>
    <property type="match status" value="1"/>
</dbReference>
<dbReference type="AlphaFoldDB" id="A0A562L5Z2"/>
<protein>
    <recommendedName>
        <fullName evidence="7">Thiol:disulfide interchange protein</fullName>
    </recommendedName>
</protein>
<dbReference type="Gene3D" id="3.40.30.10">
    <property type="entry name" value="Glutaredoxin"/>
    <property type="match status" value="1"/>
</dbReference>
<evidence type="ECO:0000313" key="11">
    <source>
        <dbReference type="Proteomes" id="UP000315167"/>
    </source>
</evidence>
<comment type="caution">
    <text evidence="10">The sequence shown here is derived from an EMBL/GenBank/DDBJ whole genome shotgun (WGS) entry which is preliminary data.</text>
</comment>
<gene>
    <name evidence="10" type="ORF">IP90_02038</name>
</gene>
<name>A0A562L5Z2_9GAMM</name>
<keyword evidence="11" id="KW-1185">Reference proteome</keyword>
<dbReference type="Pfam" id="PF13098">
    <property type="entry name" value="Thioredoxin_2"/>
    <property type="match status" value="1"/>
</dbReference>
<reference evidence="10 11" key="1">
    <citation type="journal article" date="2015" name="Stand. Genomic Sci.">
        <title>Genomic Encyclopedia of Bacterial and Archaeal Type Strains, Phase III: the genomes of soil and plant-associated and newly described type strains.</title>
        <authorList>
            <person name="Whitman W.B."/>
            <person name="Woyke T."/>
            <person name="Klenk H.P."/>
            <person name="Zhou Y."/>
            <person name="Lilburn T.G."/>
            <person name="Beck B.J."/>
            <person name="De Vos P."/>
            <person name="Vandamme P."/>
            <person name="Eisen J.A."/>
            <person name="Garrity G."/>
            <person name="Hugenholtz P."/>
            <person name="Kyrpides N.C."/>
        </authorList>
    </citation>
    <scope>NUCLEOTIDE SEQUENCE [LARGE SCALE GENOMIC DNA]</scope>
    <source>
        <strain evidence="10 11">CGMCC 1.10821</strain>
    </source>
</reference>
<feature type="chain" id="PRO_5022249696" description="Thiol:disulfide interchange protein" evidence="7">
    <location>
        <begin position="19"/>
        <end position="273"/>
    </location>
</feature>
<dbReference type="PANTHER" id="PTHR35272">
    <property type="entry name" value="THIOL:DISULFIDE INTERCHANGE PROTEIN DSBC-RELATED"/>
    <property type="match status" value="1"/>
</dbReference>
<dbReference type="SUPFAM" id="SSF52833">
    <property type="entry name" value="Thioredoxin-like"/>
    <property type="match status" value="1"/>
</dbReference>
<feature type="signal peptide" evidence="7">
    <location>
        <begin position="1"/>
        <end position="18"/>
    </location>
</feature>
<accession>A0A562L5Z2</accession>
<keyword evidence="4 7" id="KW-0574">Periplasm</keyword>
<dbReference type="InterPro" id="IPR012336">
    <property type="entry name" value="Thioredoxin-like_fold"/>
</dbReference>
<feature type="domain" description="Thioredoxin-like fold" evidence="9">
    <location>
        <begin position="136"/>
        <end position="257"/>
    </location>
</feature>
<dbReference type="Proteomes" id="UP000315167">
    <property type="component" value="Unassembled WGS sequence"/>
</dbReference>
<evidence type="ECO:0000256" key="3">
    <source>
        <dbReference type="ARBA" id="ARBA00022729"/>
    </source>
</evidence>
<keyword evidence="6 7" id="KW-0676">Redox-active center</keyword>
<dbReference type="PANTHER" id="PTHR35272:SF3">
    <property type="entry name" value="THIOL:DISULFIDE INTERCHANGE PROTEIN DSBC"/>
    <property type="match status" value="1"/>
</dbReference>
<evidence type="ECO:0000259" key="9">
    <source>
        <dbReference type="Pfam" id="PF13098"/>
    </source>
</evidence>
<dbReference type="OrthoDB" id="12976at2"/>
<dbReference type="GO" id="GO:0042597">
    <property type="term" value="C:periplasmic space"/>
    <property type="evidence" value="ECO:0007669"/>
    <property type="project" value="UniProtKB-SubCell"/>
</dbReference>
<dbReference type="SUPFAM" id="SSF54423">
    <property type="entry name" value="DsbC/DsbG N-terminal domain-like"/>
    <property type="match status" value="1"/>
</dbReference>
<evidence type="ECO:0000256" key="6">
    <source>
        <dbReference type="ARBA" id="ARBA00023284"/>
    </source>
</evidence>
<evidence type="ECO:0000259" key="8">
    <source>
        <dbReference type="Pfam" id="PF10411"/>
    </source>
</evidence>